<comment type="caution">
    <text evidence="4">The sequence shown here is derived from an EMBL/GenBank/DDBJ whole genome shotgun (WGS) entry which is preliminary data.</text>
</comment>
<sequence length="206" mass="22726">MSTQPPHTHPRDIGQLNRALADGVRLKFVFFWKHRSDGVVDAGCLSQWAPSPFTVDGLDFATAEHYMMWRKATLFGDTGTAERILAAGHPHRPQTLGRQVAGFDQRTWEEHRYDIVLAASVAKFGQDPALREFLLGTGDRVLVEASPVDPIWGVGLACDNPDAAVPDRWRGLNLLGFALMDARAALREPTTPDAAATTPRSRSRSR</sequence>
<comment type="catalytic activity">
    <reaction evidence="2">
        <text>2,5-diamino-6-hydroxy-4-(5-phosphoribosylamino)-pyrimidine + H2O = 2,5,6-triamino-4-hydroxypyrimidine + D-ribose 5-phosphate</text>
        <dbReference type="Rhea" id="RHEA:23436"/>
        <dbReference type="ChEBI" id="CHEBI:15377"/>
        <dbReference type="ChEBI" id="CHEBI:58614"/>
        <dbReference type="ChEBI" id="CHEBI:78346"/>
        <dbReference type="ChEBI" id="CHEBI:137796"/>
    </reaction>
</comment>
<dbReference type="AlphaFoldDB" id="A0A495JFG7"/>
<keyword evidence="5" id="KW-1185">Reference proteome</keyword>
<gene>
    <name evidence="4" type="ORF">BDK92_1939</name>
</gene>
<evidence type="ECO:0000259" key="3">
    <source>
        <dbReference type="Pfam" id="PF08719"/>
    </source>
</evidence>
<dbReference type="Gene3D" id="1.10.357.40">
    <property type="entry name" value="YbiA-like"/>
    <property type="match status" value="1"/>
</dbReference>
<comment type="catalytic activity">
    <reaction evidence="1">
        <text>5-amino-6-(5-phospho-D-ribosylamino)uracil + H2O = 5,6-diaminouracil + D-ribose 5-phosphate</text>
        <dbReference type="Rhea" id="RHEA:55020"/>
        <dbReference type="ChEBI" id="CHEBI:15377"/>
        <dbReference type="ChEBI" id="CHEBI:46252"/>
        <dbReference type="ChEBI" id="CHEBI:58453"/>
        <dbReference type="ChEBI" id="CHEBI:78346"/>
    </reaction>
</comment>
<evidence type="ECO:0000256" key="1">
    <source>
        <dbReference type="ARBA" id="ARBA00000022"/>
    </source>
</evidence>
<proteinExistence type="predicted"/>
<dbReference type="RefSeq" id="WP_121156393.1">
    <property type="nucleotide sequence ID" value="NZ_RBKT01000001.1"/>
</dbReference>
<evidence type="ECO:0000313" key="5">
    <source>
        <dbReference type="Proteomes" id="UP000277671"/>
    </source>
</evidence>
<protein>
    <recommendedName>
        <fullName evidence="3">NADAR domain-containing protein</fullName>
    </recommendedName>
</protein>
<dbReference type="Proteomes" id="UP000277671">
    <property type="component" value="Unassembled WGS sequence"/>
</dbReference>
<dbReference type="OrthoDB" id="67297at2"/>
<dbReference type="NCBIfam" id="TIGR02464">
    <property type="entry name" value="ribofla_fusion"/>
    <property type="match status" value="1"/>
</dbReference>
<evidence type="ECO:0000256" key="2">
    <source>
        <dbReference type="ARBA" id="ARBA00000751"/>
    </source>
</evidence>
<organism evidence="4 5">
    <name type="scientific">Micromonospora pisi</name>
    <dbReference type="NCBI Taxonomy" id="589240"/>
    <lineage>
        <taxon>Bacteria</taxon>
        <taxon>Bacillati</taxon>
        <taxon>Actinomycetota</taxon>
        <taxon>Actinomycetes</taxon>
        <taxon>Micromonosporales</taxon>
        <taxon>Micromonosporaceae</taxon>
        <taxon>Micromonospora</taxon>
    </lineage>
</organism>
<dbReference type="CDD" id="cd15457">
    <property type="entry name" value="NADAR"/>
    <property type="match status" value="1"/>
</dbReference>
<reference evidence="4 5" key="1">
    <citation type="submission" date="2018-10" db="EMBL/GenBank/DDBJ databases">
        <title>Sequencing the genomes of 1000 actinobacteria strains.</title>
        <authorList>
            <person name="Klenk H.-P."/>
        </authorList>
    </citation>
    <scope>NUCLEOTIDE SEQUENCE [LARGE SCALE GENOMIC DNA]</scope>
    <source>
        <strain evidence="4 5">DSM 45175</strain>
    </source>
</reference>
<feature type="domain" description="NADAR" evidence="3">
    <location>
        <begin position="30"/>
        <end position="187"/>
    </location>
</feature>
<evidence type="ECO:0000313" key="4">
    <source>
        <dbReference type="EMBL" id="RKR87647.1"/>
    </source>
</evidence>
<name>A0A495JFG7_9ACTN</name>
<dbReference type="InterPro" id="IPR037238">
    <property type="entry name" value="YbiA-like_sf"/>
</dbReference>
<dbReference type="Pfam" id="PF08719">
    <property type="entry name" value="NADAR"/>
    <property type="match status" value="1"/>
</dbReference>
<dbReference type="EMBL" id="RBKT01000001">
    <property type="protein sequence ID" value="RKR87647.1"/>
    <property type="molecule type" value="Genomic_DNA"/>
</dbReference>
<accession>A0A495JFG7</accession>
<dbReference type="InterPro" id="IPR012816">
    <property type="entry name" value="NADAR"/>
</dbReference>
<dbReference type="SUPFAM" id="SSF143990">
    <property type="entry name" value="YbiA-like"/>
    <property type="match status" value="1"/>
</dbReference>